<accession>A0A1Y1JY37</accession>
<evidence type="ECO:0000259" key="1">
    <source>
        <dbReference type="PROSITE" id="PS50994"/>
    </source>
</evidence>
<sequence>MFVRHGIPLTLVTDGGSRFSSCEFKVFAKNWEFNHILTSPTNAQSNGMAERNVQTAKKMLKKIIEDNKDLQMALLTYRNQKIDNDYSPARLVNLGRFIQVR</sequence>
<dbReference type="InterPro" id="IPR001584">
    <property type="entry name" value="Integrase_cat-core"/>
</dbReference>
<dbReference type="AlphaFoldDB" id="A0A1Y1JY37"/>
<dbReference type="InterPro" id="IPR012337">
    <property type="entry name" value="RNaseH-like_sf"/>
</dbReference>
<name>A0A1Y1JY37_PHOPY</name>
<dbReference type="PROSITE" id="PS50994">
    <property type="entry name" value="INTEGRASE"/>
    <property type="match status" value="1"/>
</dbReference>
<dbReference type="InterPro" id="IPR050951">
    <property type="entry name" value="Retrovirus_Pol_polyprotein"/>
</dbReference>
<dbReference type="SUPFAM" id="SSF53098">
    <property type="entry name" value="Ribonuclease H-like"/>
    <property type="match status" value="1"/>
</dbReference>
<feature type="domain" description="Integrase catalytic" evidence="1">
    <location>
        <begin position="1"/>
        <end position="101"/>
    </location>
</feature>
<dbReference type="InterPro" id="IPR036397">
    <property type="entry name" value="RNaseH_sf"/>
</dbReference>
<dbReference type="GO" id="GO:0003676">
    <property type="term" value="F:nucleic acid binding"/>
    <property type="evidence" value="ECO:0007669"/>
    <property type="project" value="InterPro"/>
</dbReference>
<dbReference type="PANTHER" id="PTHR37984">
    <property type="entry name" value="PROTEIN CBG26694"/>
    <property type="match status" value="1"/>
</dbReference>
<dbReference type="PANTHER" id="PTHR37984:SF5">
    <property type="entry name" value="PROTEIN NYNRIN-LIKE"/>
    <property type="match status" value="1"/>
</dbReference>
<protein>
    <recommendedName>
        <fullName evidence="1">Integrase catalytic domain-containing protein</fullName>
    </recommendedName>
</protein>
<proteinExistence type="predicted"/>
<dbReference type="Gene3D" id="3.30.420.10">
    <property type="entry name" value="Ribonuclease H-like superfamily/Ribonuclease H"/>
    <property type="match status" value="1"/>
</dbReference>
<dbReference type="EMBL" id="GEZM01099837">
    <property type="protein sequence ID" value="JAV53141.1"/>
    <property type="molecule type" value="Transcribed_RNA"/>
</dbReference>
<organism evidence="2">
    <name type="scientific">Photinus pyralis</name>
    <name type="common">Common eastern firefly</name>
    <name type="synonym">Lampyris pyralis</name>
    <dbReference type="NCBI Taxonomy" id="7054"/>
    <lineage>
        <taxon>Eukaryota</taxon>
        <taxon>Metazoa</taxon>
        <taxon>Ecdysozoa</taxon>
        <taxon>Arthropoda</taxon>
        <taxon>Hexapoda</taxon>
        <taxon>Insecta</taxon>
        <taxon>Pterygota</taxon>
        <taxon>Neoptera</taxon>
        <taxon>Endopterygota</taxon>
        <taxon>Coleoptera</taxon>
        <taxon>Polyphaga</taxon>
        <taxon>Elateriformia</taxon>
        <taxon>Elateroidea</taxon>
        <taxon>Lampyridae</taxon>
        <taxon>Lampyrinae</taxon>
        <taxon>Photinus</taxon>
    </lineage>
</organism>
<dbReference type="GO" id="GO:0015074">
    <property type="term" value="P:DNA integration"/>
    <property type="evidence" value="ECO:0007669"/>
    <property type="project" value="InterPro"/>
</dbReference>
<reference evidence="2" key="1">
    <citation type="journal article" date="2016" name="Sci. Rep.">
        <title>Molecular characterization of firefly nuptial gifts: a multi-omics approach sheds light on postcopulatory sexual selection.</title>
        <authorList>
            <person name="Al-Wathiqui N."/>
            <person name="Fallon T.R."/>
            <person name="South A."/>
            <person name="Weng J.K."/>
            <person name="Lewis S.M."/>
        </authorList>
    </citation>
    <scope>NUCLEOTIDE SEQUENCE</scope>
</reference>
<evidence type="ECO:0000313" key="2">
    <source>
        <dbReference type="EMBL" id="JAV53141.1"/>
    </source>
</evidence>